<keyword evidence="3" id="KW-0813">Transport</keyword>
<evidence type="ECO:0000259" key="6">
    <source>
        <dbReference type="PROSITE" id="PS50983"/>
    </source>
</evidence>
<dbReference type="Gene3D" id="3.40.50.1980">
    <property type="entry name" value="Nitrogenase molybdenum iron protein domain"/>
    <property type="match status" value="2"/>
</dbReference>
<gene>
    <name evidence="7" type="ORF">J2X11_002552</name>
</gene>
<feature type="domain" description="Fe/B12 periplasmic-binding" evidence="6">
    <location>
        <begin position="47"/>
        <end position="325"/>
    </location>
</feature>
<reference evidence="7 8" key="1">
    <citation type="submission" date="2023-07" db="EMBL/GenBank/DDBJ databases">
        <title>Sorghum-associated microbial communities from plants grown in Nebraska, USA.</title>
        <authorList>
            <person name="Schachtman D."/>
        </authorList>
    </citation>
    <scope>NUCLEOTIDE SEQUENCE [LARGE SCALE GENOMIC DNA]</scope>
    <source>
        <strain evidence="7 8">BE248</strain>
    </source>
</reference>
<keyword evidence="8" id="KW-1185">Reference proteome</keyword>
<comment type="caution">
    <text evidence="7">The sequence shown here is derived from an EMBL/GenBank/DDBJ whole genome shotgun (WGS) entry which is preliminary data.</text>
</comment>
<sequence length="325" mass="34454">MKRLPAAIAALALLTLAACGSSDDSESGPWTFTDDLGTKISLDSAPERLLVQSSMAAALTDLGLGDEIVGTFGPLKNAAGEPDSQVAGLDIDDVTDVTAAGEYGSIDLEKAATLKPDLVVTSAYLDDDLWYINDATAKDLKKLAPIAVVSFDGKTLPELLDGTERAATALGADLDDDDVTEAHDEFDAAAKRVEAAGAALGDRKILAGSPSKELFYVSNPAVSPDLSYWREELNLPLVVPSNPDPGGYFESLSWEKADKYDGDVFLYDDRTGEAGLKLLDDQPVFQTLAAAKNKAYIPWTSVAPPSYQAYADLMNRLADDLAKVS</sequence>
<dbReference type="RefSeq" id="WP_309971722.1">
    <property type="nucleotide sequence ID" value="NZ_JAVDWH010000001.1"/>
</dbReference>
<dbReference type="PROSITE" id="PS51257">
    <property type="entry name" value="PROKAR_LIPOPROTEIN"/>
    <property type="match status" value="1"/>
</dbReference>
<protein>
    <submittedName>
        <fullName evidence="7">Iron complex transport system substrate-binding protein</fullName>
    </submittedName>
</protein>
<evidence type="ECO:0000256" key="1">
    <source>
        <dbReference type="ARBA" id="ARBA00004196"/>
    </source>
</evidence>
<dbReference type="InterPro" id="IPR051313">
    <property type="entry name" value="Bact_iron-sidero_bind"/>
</dbReference>
<dbReference type="Pfam" id="PF01497">
    <property type="entry name" value="Peripla_BP_2"/>
    <property type="match status" value="1"/>
</dbReference>
<dbReference type="InterPro" id="IPR002491">
    <property type="entry name" value="ABC_transptr_periplasmic_BD"/>
</dbReference>
<feature type="signal peptide" evidence="5">
    <location>
        <begin position="1"/>
        <end position="17"/>
    </location>
</feature>
<evidence type="ECO:0000256" key="5">
    <source>
        <dbReference type="SAM" id="SignalP"/>
    </source>
</evidence>
<proteinExistence type="inferred from homology"/>
<comment type="similarity">
    <text evidence="2">Belongs to the bacterial solute-binding protein 8 family.</text>
</comment>
<evidence type="ECO:0000256" key="2">
    <source>
        <dbReference type="ARBA" id="ARBA00008814"/>
    </source>
</evidence>
<evidence type="ECO:0000256" key="4">
    <source>
        <dbReference type="ARBA" id="ARBA00022729"/>
    </source>
</evidence>
<feature type="chain" id="PRO_5046667303" evidence="5">
    <location>
        <begin position="18"/>
        <end position="325"/>
    </location>
</feature>
<dbReference type="EMBL" id="JAVDWH010000001">
    <property type="protein sequence ID" value="MDR7087713.1"/>
    <property type="molecule type" value="Genomic_DNA"/>
</dbReference>
<evidence type="ECO:0000313" key="8">
    <source>
        <dbReference type="Proteomes" id="UP001257739"/>
    </source>
</evidence>
<dbReference type="Proteomes" id="UP001257739">
    <property type="component" value="Unassembled WGS sequence"/>
</dbReference>
<evidence type="ECO:0000256" key="3">
    <source>
        <dbReference type="ARBA" id="ARBA00022448"/>
    </source>
</evidence>
<evidence type="ECO:0000313" key="7">
    <source>
        <dbReference type="EMBL" id="MDR7087713.1"/>
    </source>
</evidence>
<comment type="subcellular location">
    <subcellularLocation>
        <location evidence="1">Cell envelope</location>
    </subcellularLocation>
</comment>
<dbReference type="PANTHER" id="PTHR30532">
    <property type="entry name" value="IRON III DICITRATE-BINDING PERIPLASMIC PROTEIN"/>
    <property type="match status" value="1"/>
</dbReference>
<dbReference type="PANTHER" id="PTHR30532:SF24">
    <property type="entry name" value="FERRIC ENTEROBACTIN-BINDING PERIPLASMIC PROTEIN FEPB"/>
    <property type="match status" value="1"/>
</dbReference>
<dbReference type="SUPFAM" id="SSF53807">
    <property type="entry name" value="Helical backbone' metal receptor"/>
    <property type="match status" value="1"/>
</dbReference>
<name>A0ABU1URA6_9ACTN</name>
<keyword evidence="4 5" id="KW-0732">Signal</keyword>
<organism evidence="7 8">
    <name type="scientific">Aeromicrobium panaciterrae</name>
    <dbReference type="NCBI Taxonomy" id="363861"/>
    <lineage>
        <taxon>Bacteria</taxon>
        <taxon>Bacillati</taxon>
        <taxon>Actinomycetota</taxon>
        <taxon>Actinomycetes</taxon>
        <taxon>Propionibacteriales</taxon>
        <taxon>Nocardioidaceae</taxon>
        <taxon>Aeromicrobium</taxon>
    </lineage>
</organism>
<accession>A0ABU1URA6</accession>
<dbReference type="PROSITE" id="PS50983">
    <property type="entry name" value="FE_B12_PBP"/>
    <property type="match status" value="1"/>
</dbReference>